<dbReference type="Proteomes" id="UP001190700">
    <property type="component" value="Unassembled WGS sequence"/>
</dbReference>
<dbReference type="AlphaFoldDB" id="A0AAE0FXP6"/>
<sequence length="186" mass="20692">MGGADFFEELGRKEGAPFEVQEAGRKGGANLFEVQSQLREWTNLFEESVSSRKGGADFLRELGVWEGQNCLRAGRKGGADFFEVQEAGRKEGQTFLRLFEVEPGRKGGADFLRGWFREPADLICWPVACSVVRPATRDLLNKYDLEMTRNATVSGSIEAHMGYASVYRDVKPLGDYPKLCCVRAVA</sequence>
<keyword evidence="2" id="KW-1185">Reference proteome</keyword>
<accession>A0AAE0FXP6</accession>
<evidence type="ECO:0000313" key="1">
    <source>
        <dbReference type="EMBL" id="KAK3267956.1"/>
    </source>
</evidence>
<reference evidence="1 2" key="1">
    <citation type="journal article" date="2015" name="Genome Biol. Evol.">
        <title>Comparative Genomics of a Bacterivorous Green Alga Reveals Evolutionary Causalities and Consequences of Phago-Mixotrophic Mode of Nutrition.</title>
        <authorList>
            <person name="Burns J.A."/>
            <person name="Paasch A."/>
            <person name="Narechania A."/>
            <person name="Kim E."/>
        </authorList>
    </citation>
    <scope>NUCLEOTIDE SEQUENCE [LARGE SCALE GENOMIC DNA]</scope>
    <source>
        <strain evidence="1 2">PLY_AMNH</strain>
    </source>
</reference>
<comment type="caution">
    <text evidence="1">The sequence shown here is derived from an EMBL/GenBank/DDBJ whole genome shotgun (WGS) entry which is preliminary data.</text>
</comment>
<gene>
    <name evidence="1" type="ORF">CYMTET_23517</name>
</gene>
<proteinExistence type="predicted"/>
<organism evidence="1 2">
    <name type="scientific">Cymbomonas tetramitiformis</name>
    <dbReference type="NCBI Taxonomy" id="36881"/>
    <lineage>
        <taxon>Eukaryota</taxon>
        <taxon>Viridiplantae</taxon>
        <taxon>Chlorophyta</taxon>
        <taxon>Pyramimonadophyceae</taxon>
        <taxon>Pyramimonadales</taxon>
        <taxon>Pyramimonadaceae</taxon>
        <taxon>Cymbomonas</taxon>
    </lineage>
</organism>
<evidence type="ECO:0000313" key="2">
    <source>
        <dbReference type="Proteomes" id="UP001190700"/>
    </source>
</evidence>
<dbReference type="EMBL" id="LGRX02012094">
    <property type="protein sequence ID" value="KAK3267956.1"/>
    <property type="molecule type" value="Genomic_DNA"/>
</dbReference>
<protein>
    <submittedName>
        <fullName evidence="1">Uncharacterized protein</fullName>
    </submittedName>
</protein>
<name>A0AAE0FXP6_9CHLO</name>